<protein>
    <recommendedName>
        <fullName evidence="5">CDAN1-interacting nuclease 1</fullName>
    </recommendedName>
</protein>
<keyword evidence="3" id="KW-0963">Cytoplasm</keyword>
<comment type="subcellular location">
    <subcellularLocation>
        <location evidence="2">Cytoplasm</location>
    </subcellularLocation>
    <subcellularLocation>
        <location evidence="1">Nucleus</location>
    </subcellularLocation>
</comment>
<dbReference type="Proteomes" id="UP000326759">
    <property type="component" value="Unassembled WGS sequence"/>
</dbReference>
<reference evidence="6 7" key="1">
    <citation type="journal article" date="2019" name="PLoS Biol.">
        <title>Sex chromosomes control vertical transmission of feminizing Wolbachia symbionts in an isopod.</title>
        <authorList>
            <person name="Becking T."/>
            <person name="Chebbi M.A."/>
            <person name="Giraud I."/>
            <person name="Moumen B."/>
            <person name="Laverre T."/>
            <person name="Caubet Y."/>
            <person name="Peccoud J."/>
            <person name="Gilbert C."/>
            <person name="Cordaux R."/>
        </authorList>
    </citation>
    <scope>NUCLEOTIDE SEQUENCE [LARGE SCALE GENOMIC DNA]</scope>
    <source>
        <strain evidence="6">ANa2</strain>
        <tissue evidence="6">Whole body excluding digestive tract and cuticle</tissue>
    </source>
</reference>
<keyword evidence="4" id="KW-0539">Nucleus</keyword>
<dbReference type="AlphaFoldDB" id="A0A5N5T325"/>
<proteinExistence type="predicted"/>
<keyword evidence="7" id="KW-1185">Reference proteome</keyword>
<dbReference type="GO" id="GO:0005634">
    <property type="term" value="C:nucleus"/>
    <property type="evidence" value="ECO:0007669"/>
    <property type="project" value="UniProtKB-SubCell"/>
</dbReference>
<evidence type="ECO:0000256" key="1">
    <source>
        <dbReference type="ARBA" id="ARBA00004123"/>
    </source>
</evidence>
<sequence>MRFSLYNKVVKSIEDLEDNDTCVQKLCKTYPELSPATLESIYSQWIQRKVKKSYHKITQCDEVSNYCHQYQKAIENGEPPGVILRLAKQLRFSPAMTAKIILEYHLNVLGESKGFFIGATRSKVNKLLRDTTLITDRDLSYEVYLCLIQDDTYGPFADSMKHSLGHEYEFLLKNKLEEKNIAFQDENVLRSRGYDKTPDFKLDIPIAIDGHVVNWIESKASFGDEENHRNYLRDQFWSYWNRFGPGLVIYWFGFIEELDEHKEKGILIKDHMPDNITFMNPLGK</sequence>
<dbReference type="OrthoDB" id="1272at2759"/>
<gene>
    <name evidence="6" type="ORF">Anas_05845</name>
</gene>
<dbReference type="Pfam" id="PF14811">
    <property type="entry name" value="TPD"/>
    <property type="match status" value="1"/>
</dbReference>
<accession>A0A5N5T325</accession>
<evidence type="ECO:0000256" key="3">
    <source>
        <dbReference type="ARBA" id="ARBA00022490"/>
    </source>
</evidence>
<evidence type="ECO:0000313" key="7">
    <source>
        <dbReference type="Proteomes" id="UP000326759"/>
    </source>
</evidence>
<dbReference type="InterPro" id="IPR029404">
    <property type="entry name" value="CDIN1"/>
</dbReference>
<comment type="caution">
    <text evidence="6">The sequence shown here is derived from an EMBL/GenBank/DDBJ whole genome shotgun (WGS) entry which is preliminary data.</text>
</comment>
<name>A0A5N5T325_9CRUS</name>
<evidence type="ECO:0000313" key="6">
    <source>
        <dbReference type="EMBL" id="KAB7500924.1"/>
    </source>
</evidence>
<evidence type="ECO:0000256" key="2">
    <source>
        <dbReference type="ARBA" id="ARBA00004496"/>
    </source>
</evidence>
<dbReference type="EMBL" id="SEYY01012214">
    <property type="protein sequence ID" value="KAB7500924.1"/>
    <property type="molecule type" value="Genomic_DNA"/>
</dbReference>
<dbReference type="PANTHER" id="PTHR31661:SF1">
    <property type="entry name" value="CDAN1-INTERACTING NUCLEASE 1"/>
    <property type="match status" value="1"/>
</dbReference>
<dbReference type="GO" id="GO:0005737">
    <property type="term" value="C:cytoplasm"/>
    <property type="evidence" value="ECO:0007669"/>
    <property type="project" value="UniProtKB-SubCell"/>
</dbReference>
<evidence type="ECO:0000256" key="5">
    <source>
        <dbReference type="ARBA" id="ARBA00023480"/>
    </source>
</evidence>
<evidence type="ECO:0000256" key="4">
    <source>
        <dbReference type="ARBA" id="ARBA00023242"/>
    </source>
</evidence>
<organism evidence="6 7">
    <name type="scientific">Armadillidium nasatum</name>
    <dbReference type="NCBI Taxonomy" id="96803"/>
    <lineage>
        <taxon>Eukaryota</taxon>
        <taxon>Metazoa</taxon>
        <taxon>Ecdysozoa</taxon>
        <taxon>Arthropoda</taxon>
        <taxon>Crustacea</taxon>
        <taxon>Multicrustacea</taxon>
        <taxon>Malacostraca</taxon>
        <taxon>Eumalacostraca</taxon>
        <taxon>Peracarida</taxon>
        <taxon>Isopoda</taxon>
        <taxon>Oniscidea</taxon>
        <taxon>Crinocheta</taxon>
        <taxon>Armadillidiidae</taxon>
        <taxon>Armadillidium</taxon>
    </lineage>
</organism>
<dbReference type="PANTHER" id="PTHR31661">
    <property type="entry name" value="SIMILAR TO CDNA SEQUENCE BC052040"/>
    <property type="match status" value="1"/>
</dbReference>